<dbReference type="Proteomes" id="UP000199138">
    <property type="component" value="Unassembled WGS sequence"/>
</dbReference>
<name>A0A1I7IWT9_9FLAO</name>
<dbReference type="EMBL" id="FPBK01000023">
    <property type="protein sequence ID" value="SFU77393.1"/>
    <property type="molecule type" value="Genomic_DNA"/>
</dbReference>
<feature type="compositionally biased region" description="Polar residues" evidence="1">
    <location>
        <begin position="7"/>
        <end position="17"/>
    </location>
</feature>
<protein>
    <submittedName>
        <fullName evidence="2">Uncharacterized protein</fullName>
    </submittedName>
</protein>
<evidence type="ECO:0000256" key="1">
    <source>
        <dbReference type="SAM" id="MobiDB-lite"/>
    </source>
</evidence>
<reference evidence="2 3" key="1">
    <citation type="submission" date="2016-10" db="EMBL/GenBank/DDBJ databases">
        <authorList>
            <person name="de Groot N.N."/>
        </authorList>
    </citation>
    <scope>NUCLEOTIDE SEQUENCE [LARGE SCALE GENOMIC DNA]</scope>
    <source>
        <strain evidence="2 3">CGMCC 1.12333</strain>
    </source>
</reference>
<proteinExistence type="predicted"/>
<keyword evidence="3" id="KW-1185">Reference proteome</keyword>
<organism evidence="2 3">
    <name type="scientific">Pustulibacterium marinum</name>
    <dbReference type="NCBI Taxonomy" id="1224947"/>
    <lineage>
        <taxon>Bacteria</taxon>
        <taxon>Pseudomonadati</taxon>
        <taxon>Bacteroidota</taxon>
        <taxon>Flavobacteriia</taxon>
        <taxon>Flavobacteriales</taxon>
        <taxon>Flavobacteriaceae</taxon>
        <taxon>Pustulibacterium</taxon>
    </lineage>
</organism>
<evidence type="ECO:0000313" key="2">
    <source>
        <dbReference type="EMBL" id="SFU77393.1"/>
    </source>
</evidence>
<dbReference type="STRING" id="1224947.SAMN05216480_12353"/>
<gene>
    <name evidence="2" type="ORF">SAMN05216480_12353</name>
</gene>
<accession>A0A1I7IWT9</accession>
<dbReference type="AlphaFoldDB" id="A0A1I7IWT9"/>
<evidence type="ECO:0000313" key="3">
    <source>
        <dbReference type="Proteomes" id="UP000199138"/>
    </source>
</evidence>
<feature type="region of interest" description="Disordered" evidence="1">
    <location>
        <begin position="1"/>
        <end position="22"/>
    </location>
</feature>
<sequence length="71" mass="8426">MKRIAKTSFSLHNSPGEPQTLAPGFLQKKAENALRDKYLPYLAYNKIPSRIIKEYRRDLNDFKKQFPNWNK</sequence>
<dbReference type="RefSeq" id="WP_093026592.1">
    <property type="nucleotide sequence ID" value="NZ_FPBK01000023.1"/>
</dbReference>